<dbReference type="PROSITE" id="PS50113">
    <property type="entry name" value="PAC"/>
    <property type="match status" value="2"/>
</dbReference>
<dbReference type="PROSITE" id="PS50112">
    <property type="entry name" value="PAS"/>
    <property type="match status" value="1"/>
</dbReference>
<dbReference type="InterPro" id="IPR004090">
    <property type="entry name" value="Chemotax_Me-accpt_rcpt"/>
</dbReference>
<dbReference type="InterPro" id="IPR004089">
    <property type="entry name" value="MCPsignal_dom"/>
</dbReference>
<protein>
    <submittedName>
        <fullName evidence="6">PAS domain S-box protein</fullName>
    </submittedName>
</protein>
<proteinExistence type="predicted"/>
<evidence type="ECO:0000259" key="4">
    <source>
        <dbReference type="PROSITE" id="PS50112"/>
    </source>
</evidence>
<dbReference type="InterPro" id="IPR000700">
    <property type="entry name" value="PAS-assoc_C"/>
</dbReference>
<dbReference type="GO" id="GO:0006935">
    <property type="term" value="P:chemotaxis"/>
    <property type="evidence" value="ECO:0007669"/>
    <property type="project" value="InterPro"/>
</dbReference>
<dbReference type="PRINTS" id="PR00260">
    <property type="entry name" value="CHEMTRNSDUCR"/>
</dbReference>
<dbReference type="SMART" id="SM00283">
    <property type="entry name" value="MA"/>
    <property type="match status" value="1"/>
</dbReference>
<feature type="domain" description="Methyl-accepting transducer" evidence="3">
    <location>
        <begin position="249"/>
        <end position="440"/>
    </location>
</feature>
<gene>
    <name evidence="6" type="ORF">FIV34_00965</name>
</gene>
<evidence type="ECO:0000259" key="5">
    <source>
        <dbReference type="PROSITE" id="PS50113"/>
    </source>
</evidence>
<dbReference type="KEGG" id="lpy:FIV34_00965"/>
<dbReference type="Pfam" id="PF08448">
    <property type="entry name" value="PAS_4"/>
    <property type="match status" value="2"/>
</dbReference>
<dbReference type="Gene3D" id="1.10.287.950">
    <property type="entry name" value="Methyl-accepting chemotaxis protein"/>
    <property type="match status" value="1"/>
</dbReference>
<dbReference type="Pfam" id="PF00015">
    <property type="entry name" value="MCPsignal"/>
    <property type="match status" value="1"/>
</dbReference>
<dbReference type="GO" id="GO:0016020">
    <property type="term" value="C:membrane"/>
    <property type="evidence" value="ECO:0007669"/>
    <property type="project" value="InterPro"/>
</dbReference>
<dbReference type="SMART" id="SM00086">
    <property type="entry name" value="PAC"/>
    <property type="match status" value="2"/>
</dbReference>
<dbReference type="InterPro" id="IPR035965">
    <property type="entry name" value="PAS-like_dom_sf"/>
</dbReference>
<dbReference type="CDD" id="cd00130">
    <property type="entry name" value="PAS"/>
    <property type="match status" value="2"/>
</dbReference>
<dbReference type="Proteomes" id="UP000316093">
    <property type="component" value="Chromosome"/>
</dbReference>
<dbReference type="GO" id="GO:0004888">
    <property type="term" value="F:transmembrane signaling receptor activity"/>
    <property type="evidence" value="ECO:0007669"/>
    <property type="project" value="InterPro"/>
</dbReference>
<dbReference type="EMBL" id="CP041046">
    <property type="protein sequence ID" value="QDE37873.1"/>
    <property type="molecule type" value="Genomic_DNA"/>
</dbReference>
<keyword evidence="1 2" id="KW-0807">Transducer</keyword>
<dbReference type="PANTHER" id="PTHR24422:SF10">
    <property type="entry name" value="CHEMOTAXIS PROTEIN METHYLTRANSFERASE 2"/>
    <property type="match status" value="1"/>
</dbReference>
<name>A0A4Y5Z097_9GAMM</name>
<dbReference type="AlphaFoldDB" id="A0A4Y5Z097"/>
<keyword evidence="7" id="KW-1185">Reference proteome</keyword>
<dbReference type="InterPro" id="IPR050903">
    <property type="entry name" value="Bact_Chemotaxis_MeTrfase"/>
</dbReference>
<dbReference type="NCBIfam" id="TIGR00229">
    <property type="entry name" value="sensory_box"/>
    <property type="match status" value="2"/>
</dbReference>
<dbReference type="PROSITE" id="PS50111">
    <property type="entry name" value="CHEMOTAXIS_TRANSDUC_2"/>
    <property type="match status" value="1"/>
</dbReference>
<dbReference type="SUPFAM" id="SSF58104">
    <property type="entry name" value="Methyl-accepting chemotaxis protein (MCP) signaling domain"/>
    <property type="match status" value="1"/>
</dbReference>
<dbReference type="InterPro" id="IPR001610">
    <property type="entry name" value="PAC"/>
</dbReference>
<reference evidence="6 7" key="1">
    <citation type="submission" date="2019-06" db="EMBL/GenBank/DDBJ databases">
        <title>A complete genome sequence for Luteibacter pinisoli MAH-14.</title>
        <authorList>
            <person name="Baltrus D.A."/>
        </authorList>
    </citation>
    <scope>NUCLEOTIDE SEQUENCE [LARGE SCALE GENOMIC DNA]</scope>
    <source>
        <strain evidence="6 7">MAH-14</strain>
    </source>
</reference>
<dbReference type="SMART" id="SM00091">
    <property type="entry name" value="PAS"/>
    <property type="match status" value="2"/>
</dbReference>
<accession>A0A4Y5Z097</accession>
<evidence type="ECO:0000256" key="1">
    <source>
        <dbReference type="ARBA" id="ARBA00023224"/>
    </source>
</evidence>
<evidence type="ECO:0000259" key="3">
    <source>
        <dbReference type="PROSITE" id="PS50111"/>
    </source>
</evidence>
<dbReference type="OrthoDB" id="9765776at2"/>
<dbReference type="SUPFAM" id="SSF55785">
    <property type="entry name" value="PYP-like sensor domain (PAS domain)"/>
    <property type="match status" value="2"/>
</dbReference>
<evidence type="ECO:0000313" key="6">
    <source>
        <dbReference type="EMBL" id="QDE37873.1"/>
    </source>
</evidence>
<feature type="domain" description="PAC" evidence="5">
    <location>
        <begin position="89"/>
        <end position="144"/>
    </location>
</feature>
<dbReference type="InterPro" id="IPR000014">
    <property type="entry name" value="PAS"/>
</dbReference>
<sequence>MASSISSGLRAFFGAGRSGVRGQMDALNRTQAVIEFALDGTILTANQNFLDAMGYALGDIVGKHHRLFVDPAEAASPDYAAFWKRLGAGEPDVGLYRRLGAGGREVWIQASYNPVLDRRGRPVRVVKFATDVTEQRLRTADMEGRLSAIDKAQAVISFTLDGHILDANDNFLATMGYEREEVIGQHHCMFVDRVARSSADYLAFWEKLGRGEYDSGLYHRVDRRGREVWIQGSYNPIFDMAGRPFKVVKYATDVTAQTRATRTLHASLTELADTVPAIAEQARATNALANEASRSAASGGAMVDAVIATMGAIQAGARDIAEIVGLIDSIAFQTNILALNASIEAARSGVHGKGFAVVAQEVRMLSQRSADSARDIRALIENTLERVREGSERSGEAGDAMRNILGSVTTLLDRVSDVARATNTQAGGIDTVRRAVAELA</sequence>
<dbReference type="GO" id="GO:0007165">
    <property type="term" value="P:signal transduction"/>
    <property type="evidence" value="ECO:0007669"/>
    <property type="project" value="UniProtKB-KW"/>
</dbReference>
<feature type="domain" description="PAS" evidence="4">
    <location>
        <begin position="155"/>
        <end position="185"/>
    </location>
</feature>
<organism evidence="6 7">
    <name type="scientific">Luteibacter pinisoli</name>
    <dbReference type="NCBI Taxonomy" id="2589080"/>
    <lineage>
        <taxon>Bacteria</taxon>
        <taxon>Pseudomonadati</taxon>
        <taxon>Pseudomonadota</taxon>
        <taxon>Gammaproteobacteria</taxon>
        <taxon>Lysobacterales</taxon>
        <taxon>Rhodanobacteraceae</taxon>
        <taxon>Luteibacter</taxon>
    </lineage>
</organism>
<feature type="domain" description="PAC" evidence="5">
    <location>
        <begin position="211"/>
        <end position="266"/>
    </location>
</feature>
<dbReference type="InterPro" id="IPR013656">
    <property type="entry name" value="PAS_4"/>
</dbReference>
<dbReference type="Gene3D" id="3.30.450.20">
    <property type="entry name" value="PAS domain"/>
    <property type="match status" value="2"/>
</dbReference>
<dbReference type="CDD" id="cd11386">
    <property type="entry name" value="MCP_signal"/>
    <property type="match status" value="1"/>
</dbReference>
<evidence type="ECO:0000256" key="2">
    <source>
        <dbReference type="PROSITE-ProRule" id="PRU00284"/>
    </source>
</evidence>
<dbReference type="PANTHER" id="PTHR24422">
    <property type="entry name" value="CHEMOTAXIS PROTEIN METHYLTRANSFERASE"/>
    <property type="match status" value="1"/>
</dbReference>
<evidence type="ECO:0000313" key="7">
    <source>
        <dbReference type="Proteomes" id="UP000316093"/>
    </source>
</evidence>